<evidence type="ECO:0000313" key="14">
    <source>
        <dbReference type="Proteomes" id="UP000593571"/>
    </source>
</evidence>
<evidence type="ECO:0000256" key="1">
    <source>
        <dbReference type="ARBA" id="ARBA00004479"/>
    </source>
</evidence>
<evidence type="ECO:0000256" key="4">
    <source>
        <dbReference type="ARBA" id="ARBA00022989"/>
    </source>
</evidence>
<dbReference type="EMBL" id="JACASE010000007">
    <property type="protein sequence ID" value="KAF6446972.1"/>
    <property type="molecule type" value="Genomic_DNA"/>
</dbReference>
<comment type="subcellular location">
    <subcellularLocation>
        <location evidence="1">Membrane</location>
        <topology evidence="1">Single-pass type I membrane protein</topology>
    </subcellularLocation>
</comment>
<name>A0A7J8FII3_ROUAE</name>
<keyword evidence="8" id="KW-0393">Immunoglobulin domain</keyword>
<evidence type="ECO:0000256" key="3">
    <source>
        <dbReference type="ARBA" id="ARBA00022729"/>
    </source>
</evidence>
<evidence type="ECO:0000256" key="5">
    <source>
        <dbReference type="ARBA" id="ARBA00023136"/>
    </source>
</evidence>
<dbReference type="InterPro" id="IPR003599">
    <property type="entry name" value="Ig_sub"/>
</dbReference>
<dbReference type="Proteomes" id="UP000593571">
    <property type="component" value="Unassembled WGS sequence"/>
</dbReference>
<comment type="similarity">
    <text evidence="9">Belongs to the immunoglobulin superfamily. TIM family.</text>
</comment>
<dbReference type="FunFam" id="2.60.40.10:FF:000774">
    <property type="entry name" value="Hepatitis A virus cellular receptor 1"/>
    <property type="match status" value="1"/>
</dbReference>
<keyword evidence="4 10" id="KW-1133">Transmembrane helix</keyword>
<dbReference type="SUPFAM" id="SSF48726">
    <property type="entry name" value="Immunoglobulin"/>
    <property type="match status" value="1"/>
</dbReference>
<dbReference type="InterPro" id="IPR051669">
    <property type="entry name" value="Immune_Mod/Transcr_Coactivator"/>
</dbReference>
<feature type="domain" description="Ig-like" evidence="12">
    <location>
        <begin position="30"/>
        <end position="126"/>
    </location>
</feature>
<evidence type="ECO:0000256" key="9">
    <source>
        <dbReference type="ARBA" id="ARBA00038203"/>
    </source>
</evidence>
<dbReference type="InterPro" id="IPR007110">
    <property type="entry name" value="Ig-like_dom"/>
</dbReference>
<dbReference type="CDD" id="cd20982">
    <property type="entry name" value="IgV_TIM-3_like"/>
    <property type="match status" value="1"/>
</dbReference>
<proteinExistence type="inferred from homology"/>
<keyword evidence="5 10" id="KW-0472">Membrane</keyword>
<feature type="chain" id="PRO_5029518099" evidence="11">
    <location>
        <begin position="24"/>
        <end position="280"/>
    </location>
</feature>
<gene>
    <name evidence="13" type="ORF">HJG63_006135</name>
</gene>
<evidence type="ECO:0000256" key="2">
    <source>
        <dbReference type="ARBA" id="ARBA00022692"/>
    </source>
</evidence>
<dbReference type="PANTHER" id="PTHR15498:SF73">
    <property type="entry name" value="HEPATITIS A VIRUS CELLULAR RECEPTOR 2"/>
    <property type="match status" value="1"/>
</dbReference>
<evidence type="ECO:0000256" key="11">
    <source>
        <dbReference type="SAM" id="SignalP"/>
    </source>
</evidence>
<dbReference type="AlphaFoldDB" id="A0A7J8FII3"/>
<dbReference type="GO" id="GO:0006357">
    <property type="term" value="P:regulation of transcription by RNA polymerase II"/>
    <property type="evidence" value="ECO:0007669"/>
    <property type="project" value="TreeGrafter"/>
</dbReference>
<sequence>MFSHLSFDCVLLWLLLLTTSLEGSYVVEVGQNAYLPCSYMPATSEDLVPVCWGKGSCPAFQCHSMVLNTDGRNVNYRTSRRYQLKGNIHKGDVSLTIENVTLADSGIYCCRIQFSGPMNDEKSNLRLEVNPAKVTPAWTTRRDITAAFPRLLTTEGHDSETQSMETFHDRNHTQISTSANELQDSGATTRIRVFIGAGIVAGLTLVLIFGALTLKWYSHKKEKLQNSSLVTLANLPPLGLTNAVAEGMRSEENIYTIEENVYEMEDPSEYYCYASPGQQS</sequence>
<keyword evidence="2 10" id="KW-0812">Transmembrane</keyword>
<evidence type="ECO:0000256" key="10">
    <source>
        <dbReference type="SAM" id="Phobius"/>
    </source>
</evidence>
<evidence type="ECO:0000313" key="13">
    <source>
        <dbReference type="EMBL" id="KAF6446972.1"/>
    </source>
</evidence>
<dbReference type="InterPro" id="IPR013106">
    <property type="entry name" value="Ig_V-set"/>
</dbReference>
<keyword evidence="14" id="KW-1185">Reference proteome</keyword>
<dbReference type="InterPro" id="IPR013783">
    <property type="entry name" value="Ig-like_fold"/>
</dbReference>
<keyword evidence="6" id="KW-1015">Disulfide bond</keyword>
<evidence type="ECO:0000256" key="8">
    <source>
        <dbReference type="ARBA" id="ARBA00023319"/>
    </source>
</evidence>
<dbReference type="Pfam" id="PF07686">
    <property type="entry name" value="V-set"/>
    <property type="match status" value="1"/>
</dbReference>
<dbReference type="SMART" id="SM00409">
    <property type="entry name" value="IG"/>
    <property type="match status" value="1"/>
</dbReference>
<keyword evidence="13" id="KW-0675">Receptor</keyword>
<dbReference type="PROSITE" id="PS50835">
    <property type="entry name" value="IG_LIKE"/>
    <property type="match status" value="1"/>
</dbReference>
<dbReference type="Gene3D" id="2.60.40.10">
    <property type="entry name" value="Immunoglobulins"/>
    <property type="match status" value="1"/>
</dbReference>
<accession>A0A7J8FII3</accession>
<dbReference type="InterPro" id="IPR036179">
    <property type="entry name" value="Ig-like_dom_sf"/>
</dbReference>
<protein>
    <submittedName>
        <fullName evidence="13">Hepatitis A virus cellular receptor 2</fullName>
    </submittedName>
</protein>
<keyword evidence="7" id="KW-0325">Glycoprotein</keyword>
<comment type="caution">
    <text evidence="13">The sequence shown here is derived from an EMBL/GenBank/DDBJ whole genome shotgun (WGS) entry which is preliminary data.</text>
</comment>
<feature type="transmembrane region" description="Helical" evidence="10">
    <location>
        <begin position="193"/>
        <end position="214"/>
    </location>
</feature>
<evidence type="ECO:0000259" key="12">
    <source>
        <dbReference type="PROSITE" id="PS50835"/>
    </source>
</evidence>
<organism evidence="13 14">
    <name type="scientific">Rousettus aegyptiacus</name>
    <name type="common">Egyptian fruit bat</name>
    <name type="synonym">Pteropus aegyptiacus</name>
    <dbReference type="NCBI Taxonomy" id="9407"/>
    <lineage>
        <taxon>Eukaryota</taxon>
        <taxon>Metazoa</taxon>
        <taxon>Chordata</taxon>
        <taxon>Craniata</taxon>
        <taxon>Vertebrata</taxon>
        <taxon>Euteleostomi</taxon>
        <taxon>Mammalia</taxon>
        <taxon>Eutheria</taxon>
        <taxon>Laurasiatheria</taxon>
        <taxon>Chiroptera</taxon>
        <taxon>Yinpterochiroptera</taxon>
        <taxon>Pteropodoidea</taxon>
        <taxon>Pteropodidae</taxon>
        <taxon>Rousettinae</taxon>
        <taxon>Rousettus</taxon>
    </lineage>
</organism>
<evidence type="ECO:0000256" key="6">
    <source>
        <dbReference type="ARBA" id="ARBA00023157"/>
    </source>
</evidence>
<keyword evidence="3 11" id="KW-0732">Signal</keyword>
<dbReference type="GO" id="GO:0016020">
    <property type="term" value="C:membrane"/>
    <property type="evidence" value="ECO:0007669"/>
    <property type="project" value="UniProtKB-SubCell"/>
</dbReference>
<dbReference type="PANTHER" id="PTHR15498">
    <property type="entry name" value="T-CELL IMMUNOGLOBULIN AND MUCIN DOMAIN CONTAINING TIM"/>
    <property type="match status" value="1"/>
</dbReference>
<dbReference type="GO" id="GO:0016592">
    <property type="term" value="C:mediator complex"/>
    <property type="evidence" value="ECO:0007669"/>
    <property type="project" value="TreeGrafter"/>
</dbReference>
<reference evidence="13 14" key="1">
    <citation type="journal article" date="2020" name="Nature">
        <title>Six reference-quality genomes reveal evolution of bat adaptations.</title>
        <authorList>
            <person name="Jebb D."/>
            <person name="Huang Z."/>
            <person name="Pippel M."/>
            <person name="Hughes G.M."/>
            <person name="Lavrichenko K."/>
            <person name="Devanna P."/>
            <person name="Winkler S."/>
            <person name="Jermiin L.S."/>
            <person name="Skirmuntt E.C."/>
            <person name="Katzourakis A."/>
            <person name="Burkitt-Gray L."/>
            <person name="Ray D.A."/>
            <person name="Sullivan K.A.M."/>
            <person name="Roscito J.G."/>
            <person name="Kirilenko B.M."/>
            <person name="Davalos L.M."/>
            <person name="Corthals A.P."/>
            <person name="Power M.L."/>
            <person name="Jones G."/>
            <person name="Ransome R.D."/>
            <person name="Dechmann D.K.N."/>
            <person name="Locatelli A.G."/>
            <person name="Puechmaille S.J."/>
            <person name="Fedrigo O."/>
            <person name="Jarvis E.D."/>
            <person name="Hiller M."/>
            <person name="Vernes S.C."/>
            <person name="Myers E.W."/>
            <person name="Teeling E.C."/>
        </authorList>
    </citation>
    <scope>NUCLEOTIDE SEQUENCE [LARGE SCALE GENOMIC DNA]</scope>
    <source>
        <strain evidence="13">MRouAeg1</strain>
        <tissue evidence="13">Muscle</tissue>
    </source>
</reference>
<evidence type="ECO:0000256" key="7">
    <source>
        <dbReference type="ARBA" id="ARBA00023180"/>
    </source>
</evidence>
<feature type="signal peptide" evidence="11">
    <location>
        <begin position="1"/>
        <end position="23"/>
    </location>
</feature>